<accession>A0A9D3Z2G6</accession>
<reference evidence="1" key="1">
    <citation type="journal article" date="2019" name="bioRxiv">
        <title>The Genome of the Zebra Mussel, Dreissena polymorpha: A Resource for Invasive Species Research.</title>
        <authorList>
            <person name="McCartney M.A."/>
            <person name="Auch B."/>
            <person name="Kono T."/>
            <person name="Mallez S."/>
            <person name="Zhang Y."/>
            <person name="Obille A."/>
            <person name="Becker A."/>
            <person name="Abrahante J.E."/>
            <person name="Garbe J."/>
            <person name="Badalamenti J.P."/>
            <person name="Herman A."/>
            <person name="Mangelson H."/>
            <person name="Liachko I."/>
            <person name="Sullivan S."/>
            <person name="Sone E.D."/>
            <person name="Koren S."/>
            <person name="Silverstein K.A.T."/>
            <person name="Beckman K.B."/>
            <person name="Gohl D.M."/>
        </authorList>
    </citation>
    <scope>NUCLEOTIDE SEQUENCE</scope>
    <source>
        <strain evidence="1">Duluth1</strain>
        <tissue evidence="1">Whole animal</tissue>
    </source>
</reference>
<protein>
    <submittedName>
        <fullName evidence="1">Uncharacterized protein</fullName>
    </submittedName>
</protein>
<comment type="caution">
    <text evidence="1">The sequence shown here is derived from an EMBL/GenBank/DDBJ whole genome shotgun (WGS) entry which is preliminary data.</text>
</comment>
<dbReference type="AlphaFoldDB" id="A0A9D3Z2G6"/>
<organism evidence="1 2">
    <name type="scientific">Dreissena polymorpha</name>
    <name type="common">Zebra mussel</name>
    <name type="synonym">Mytilus polymorpha</name>
    <dbReference type="NCBI Taxonomy" id="45954"/>
    <lineage>
        <taxon>Eukaryota</taxon>
        <taxon>Metazoa</taxon>
        <taxon>Spiralia</taxon>
        <taxon>Lophotrochozoa</taxon>
        <taxon>Mollusca</taxon>
        <taxon>Bivalvia</taxon>
        <taxon>Autobranchia</taxon>
        <taxon>Heteroconchia</taxon>
        <taxon>Euheterodonta</taxon>
        <taxon>Imparidentia</taxon>
        <taxon>Neoheterodontei</taxon>
        <taxon>Myida</taxon>
        <taxon>Dreissenoidea</taxon>
        <taxon>Dreissenidae</taxon>
        <taxon>Dreissena</taxon>
    </lineage>
</organism>
<name>A0A9D3Z2G6_DREPO</name>
<sequence length="56" mass="6115">MVPQPFKVESRQVCSVSFSQSALSDLTLGLPTLHAHRLDTDGASLSYGRIHTSEQD</sequence>
<keyword evidence="2" id="KW-1185">Reference proteome</keyword>
<evidence type="ECO:0000313" key="1">
    <source>
        <dbReference type="EMBL" id="KAH3708944.1"/>
    </source>
</evidence>
<reference evidence="1" key="2">
    <citation type="submission" date="2020-11" db="EMBL/GenBank/DDBJ databases">
        <authorList>
            <person name="McCartney M.A."/>
            <person name="Auch B."/>
            <person name="Kono T."/>
            <person name="Mallez S."/>
            <person name="Becker A."/>
            <person name="Gohl D.M."/>
            <person name="Silverstein K.A.T."/>
            <person name="Koren S."/>
            <person name="Bechman K.B."/>
            <person name="Herman A."/>
            <person name="Abrahante J.E."/>
            <person name="Garbe J."/>
        </authorList>
    </citation>
    <scope>NUCLEOTIDE SEQUENCE</scope>
    <source>
        <strain evidence="1">Duluth1</strain>
        <tissue evidence="1">Whole animal</tissue>
    </source>
</reference>
<dbReference type="EMBL" id="JAIWYP010000014">
    <property type="protein sequence ID" value="KAH3708944.1"/>
    <property type="molecule type" value="Genomic_DNA"/>
</dbReference>
<evidence type="ECO:0000313" key="2">
    <source>
        <dbReference type="Proteomes" id="UP000828390"/>
    </source>
</evidence>
<gene>
    <name evidence="1" type="ORF">DPMN_068402</name>
</gene>
<dbReference type="Proteomes" id="UP000828390">
    <property type="component" value="Unassembled WGS sequence"/>
</dbReference>
<proteinExistence type="predicted"/>